<accession>A0A7R9WEL0</accession>
<sequence length="368" mass="40648">MSEVRRQGGVEQSGVKTRQCKLNVLQSSCATVPTSCRESFPGIVVAAEKQAPPSRNSPPEPRAASKGECCFFNAWAGFPCWQHWYELSTKQTCWAVSQFARRYLSLLKAVVSRSFGLGIASSQKHYPFTIVLPSMIESDARNTSHSIWPLLVRRLALCSVPLVWCYQNISLCPGHAIAPYLSVKGGVVAAASEIYSLRGPRTFALKEFWNCRRPPPPSQCWVGYCPRLKCVLAPSGQGRYAHGQCNIHIGRISGDARRPFGSESDNKDLSVRKKRGAQQMSDSVVAARSHPRTFHSVSVALQVSTRSLIIRIALGRPIKCPKTRRRLMRGTVGSAEFYLKKRVFVDNIANGYCAARRSLPPGGRPTLA</sequence>
<proteinExistence type="predicted"/>
<protein>
    <submittedName>
        <fullName evidence="1">Uncharacterized protein</fullName>
    </submittedName>
</protein>
<reference evidence="1" key="1">
    <citation type="submission" date="2021-01" db="EMBL/GenBank/DDBJ databases">
        <authorList>
            <person name="Corre E."/>
            <person name="Pelletier E."/>
            <person name="Niang G."/>
            <person name="Scheremetjew M."/>
            <person name="Finn R."/>
            <person name="Kale V."/>
            <person name="Holt S."/>
            <person name="Cochrane G."/>
            <person name="Meng A."/>
            <person name="Brown T."/>
            <person name="Cohen L."/>
        </authorList>
    </citation>
    <scope>NUCLEOTIDE SEQUENCE</scope>
    <source>
        <strain evidence="1">CCMP147</strain>
    </source>
</reference>
<evidence type="ECO:0000313" key="1">
    <source>
        <dbReference type="EMBL" id="CAD8321193.1"/>
    </source>
</evidence>
<gene>
    <name evidence="1" type="ORF">TDUB1175_LOCUS19609</name>
</gene>
<dbReference type="EMBL" id="HBED01039078">
    <property type="protein sequence ID" value="CAD8321193.1"/>
    <property type="molecule type" value="Transcribed_RNA"/>
</dbReference>
<name>A0A7R9WEL0_9STRA</name>
<dbReference type="AlphaFoldDB" id="A0A7R9WEL0"/>
<organism evidence="1">
    <name type="scientific">Pseudictyota dubia</name>
    <dbReference type="NCBI Taxonomy" id="2749911"/>
    <lineage>
        <taxon>Eukaryota</taxon>
        <taxon>Sar</taxon>
        <taxon>Stramenopiles</taxon>
        <taxon>Ochrophyta</taxon>
        <taxon>Bacillariophyta</taxon>
        <taxon>Mediophyceae</taxon>
        <taxon>Biddulphiophycidae</taxon>
        <taxon>Eupodiscales</taxon>
        <taxon>Odontellaceae</taxon>
        <taxon>Pseudictyota</taxon>
    </lineage>
</organism>